<evidence type="ECO:0000256" key="4">
    <source>
        <dbReference type="ARBA" id="ARBA00022989"/>
    </source>
</evidence>
<feature type="transmembrane region" description="Helical" evidence="6">
    <location>
        <begin position="36"/>
        <end position="54"/>
    </location>
</feature>
<feature type="transmembrane region" description="Helical" evidence="6">
    <location>
        <begin position="317"/>
        <end position="334"/>
    </location>
</feature>
<comment type="subcellular location">
    <subcellularLocation>
        <location evidence="1">Cell membrane</location>
        <topology evidence="1">Multi-pass membrane protein</topology>
    </subcellularLocation>
</comment>
<keyword evidence="4 6" id="KW-1133">Transmembrane helix</keyword>
<keyword evidence="3 6" id="KW-0812">Transmembrane</keyword>
<dbReference type="PANTHER" id="PTHR30619:SF7">
    <property type="entry name" value="BETA-LACTAMASE DOMAIN PROTEIN"/>
    <property type="match status" value="1"/>
</dbReference>
<organism evidence="8 9">
    <name type="scientific">Candidatus Ruania gallistercoris</name>
    <dbReference type="NCBI Taxonomy" id="2838746"/>
    <lineage>
        <taxon>Bacteria</taxon>
        <taxon>Bacillati</taxon>
        <taxon>Actinomycetota</taxon>
        <taxon>Actinomycetes</taxon>
        <taxon>Micrococcales</taxon>
        <taxon>Ruaniaceae</taxon>
        <taxon>Ruania</taxon>
    </lineage>
</organism>
<feature type="transmembrane region" description="Helical" evidence="6">
    <location>
        <begin position="369"/>
        <end position="390"/>
    </location>
</feature>
<feature type="transmembrane region" description="Helical" evidence="6">
    <location>
        <begin position="66"/>
        <end position="89"/>
    </location>
</feature>
<reference evidence="8" key="2">
    <citation type="submission" date="2021-04" db="EMBL/GenBank/DDBJ databases">
        <authorList>
            <person name="Gilroy R."/>
        </authorList>
    </citation>
    <scope>NUCLEOTIDE SEQUENCE</scope>
    <source>
        <strain evidence="8">ChiGjej4B4-7305</strain>
    </source>
</reference>
<dbReference type="InterPro" id="IPR052159">
    <property type="entry name" value="Competence_DNA_uptake"/>
</dbReference>
<keyword evidence="2" id="KW-1003">Cell membrane</keyword>
<feature type="transmembrane region" description="Helical" evidence="6">
    <location>
        <begin position="12"/>
        <end position="30"/>
    </location>
</feature>
<keyword evidence="5 6" id="KW-0472">Membrane</keyword>
<feature type="transmembrane region" description="Helical" evidence="6">
    <location>
        <begin position="243"/>
        <end position="264"/>
    </location>
</feature>
<dbReference type="EMBL" id="DXBY01000324">
    <property type="protein sequence ID" value="HIZ37848.1"/>
    <property type="molecule type" value="Genomic_DNA"/>
</dbReference>
<feature type="domain" description="ComEC/Rec2-related protein" evidence="7">
    <location>
        <begin position="223"/>
        <end position="457"/>
    </location>
</feature>
<accession>A0A9D2EI07</accession>
<evidence type="ECO:0000256" key="1">
    <source>
        <dbReference type="ARBA" id="ARBA00004651"/>
    </source>
</evidence>
<dbReference type="PANTHER" id="PTHR30619">
    <property type="entry name" value="DNA INTERNALIZATION/COMPETENCE PROTEIN COMEC/REC2"/>
    <property type="match status" value="1"/>
</dbReference>
<gene>
    <name evidence="8" type="ORF">H9815_18885</name>
</gene>
<dbReference type="Proteomes" id="UP000824037">
    <property type="component" value="Unassembled WGS sequence"/>
</dbReference>
<feature type="transmembrane region" description="Helical" evidence="6">
    <location>
        <begin position="271"/>
        <end position="288"/>
    </location>
</feature>
<feature type="transmembrane region" description="Helical" evidence="6">
    <location>
        <begin position="340"/>
        <end position="357"/>
    </location>
</feature>
<dbReference type="GO" id="GO:0005886">
    <property type="term" value="C:plasma membrane"/>
    <property type="evidence" value="ECO:0007669"/>
    <property type="project" value="UniProtKB-SubCell"/>
</dbReference>
<feature type="transmembrane region" description="Helical" evidence="6">
    <location>
        <begin position="396"/>
        <end position="422"/>
    </location>
</feature>
<evidence type="ECO:0000259" key="7">
    <source>
        <dbReference type="Pfam" id="PF03772"/>
    </source>
</evidence>
<protein>
    <submittedName>
        <fullName evidence="8">ComEC/Rec2 family competence protein</fullName>
    </submittedName>
</protein>
<evidence type="ECO:0000313" key="9">
    <source>
        <dbReference type="Proteomes" id="UP000824037"/>
    </source>
</evidence>
<feature type="transmembrane region" description="Helical" evidence="6">
    <location>
        <begin position="294"/>
        <end position="310"/>
    </location>
</feature>
<dbReference type="NCBIfam" id="TIGR00360">
    <property type="entry name" value="ComEC_N-term"/>
    <property type="match status" value="1"/>
</dbReference>
<name>A0A9D2EI07_9MICO</name>
<evidence type="ECO:0000256" key="3">
    <source>
        <dbReference type="ARBA" id="ARBA00022692"/>
    </source>
</evidence>
<evidence type="ECO:0000256" key="2">
    <source>
        <dbReference type="ARBA" id="ARBA00022475"/>
    </source>
</evidence>
<evidence type="ECO:0000313" key="8">
    <source>
        <dbReference type="EMBL" id="HIZ37848.1"/>
    </source>
</evidence>
<dbReference type="Pfam" id="PF03772">
    <property type="entry name" value="Competence"/>
    <property type="match status" value="1"/>
</dbReference>
<dbReference type="AlphaFoldDB" id="A0A9D2EI07"/>
<reference evidence="8" key="1">
    <citation type="journal article" date="2021" name="PeerJ">
        <title>Extensive microbial diversity within the chicken gut microbiome revealed by metagenomics and culture.</title>
        <authorList>
            <person name="Gilroy R."/>
            <person name="Ravi A."/>
            <person name="Getino M."/>
            <person name="Pursley I."/>
            <person name="Horton D.L."/>
            <person name="Alikhan N.F."/>
            <person name="Baker D."/>
            <person name="Gharbi K."/>
            <person name="Hall N."/>
            <person name="Watson M."/>
            <person name="Adriaenssens E.M."/>
            <person name="Foster-Nyarko E."/>
            <person name="Jarju S."/>
            <person name="Secka A."/>
            <person name="Antonio M."/>
            <person name="Oren A."/>
            <person name="Chaudhuri R.R."/>
            <person name="La Ragione R."/>
            <person name="Hildebrand F."/>
            <person name="Pallen M.J."/>
        </authorList>
    </citation>
    <scope>NUCLEOTIDE SEQUENCE</scope>
    <source>
        <strain evidence="8">ChiGjej4B4-7305</strain>
    </source>
</reference>
<dbReference type="InterPro" id="IPR004477">
    <property type="entry name" value="ComEC_N"/>
</dbReference>
<sequence length="458" mass="46765">MSPTHPGAGLDLRLVPTALLGWLVCGWGVGVGENTAWLVVLVLLLVAAGGLRTLRGRVLARHRWAGNEVLAAAVLALLVAALLLGTLAVRGSQRAELVGELDGTQGSVQLQLQREARPHEDGAIADALLLGVPGHSDGLRAPVVVLGGTDWLDLPFGAQVRTPARVVATTPGDDRVFLVIADSVADVRAPSGWRAEVAGIRAGLTELCADLPPAGRGLVPGIALGDTRALPGALEEDMRTVSLTHLTAISGAHVALLLAVLMVLLLWAPRWLRAGLGAVALVAFVALVRPEGSVLRAAVMGGVLLLGLVLRRPRSGLPALAVAVVVLIAADPWITRSYGFALSVLATGGLLLLAPVLTARWSRWLPTPLAAAIAIPVAAQLTCLPVLLLLQPRLPLYGVLANVLAAPAVAPATVLGVAAALLGPVAPAVAAVCVQGASWCAEWVAVVARACAALPGAG</sequence>
<evidence type="ECO:0000256" key="6">
    <source>
        <dbReference type="SAM" id="Phobius"/>
    </source>
</evidence>
<evidence type="ECO:0000256" key="5">
    <source>
        <dbReference type="ARBA" id="ARBA00023136"/>
    </source>
</evidence>
<comment type="caution">
    <text evidence="8">The sequence shown here is derived from an EMBL/GenBank/DDBJ whole genome shotgun (WGS) entry which is preliminary data.</text>
</comment>
<proteinExistence type="predicted"/>